<protein>
    <recommendedName>
        <fullName evidence="3">Restriction endonuclease</fullName>
    </recommendedName>
</protein>
<name>A0ABU2GJD9_9EURY</name>
<organism evidence="1 2">
    <name type="scientific">Halogeometricum salsisoli</name>
    <dbReference type="NCBI Taxonomy" id="2950536"/>
    <lineage>
        <taxon>Archaea</taxon>
        <taxon>Methanobacteriati</taxon>
        <taxon>Methanobacteriota</taxon>
        <taxon>Stenosarchaea group</taxon>
        <taxon>Halobacteria</taxon>
        <taxon>Halobacteriales</taxon>
        <taxon>Haloferacaceae</taxon>
        <taxon>Halogeometricum</taxon>
    </lineage>
</organism>
<comment type="caution">
    <text evidence="1">The sequence shown here is derived from an EMBL/GenBank/DDBJ whole genome shotgun (WGS) entry which is preliminary data.</text>
</comment>
<evidence type="ECO:0000313" key="1">
    <source>
        <dbReference type="EMBL" id="MDS0300899.1"/>
    </source>
</evidence>
<dbReference type="EMBL" id="JAMQOP010000005">
    <property type="protein sequence ID" value="MDS0300899.1"/>
    <property type="molecule type" value="Genomic_DNA"/>
</dbReference>
<gene>
    <name evidence="1" type="ORF">NDI76_19300</name>
</gene>
<keyword evidence="2" id="KW-1185">Reference proteome</keyword>
<reference evidence="1 2" key="1">
    <citation type="submission" date="2022-06" db="EMBL/GenBank/DDBJ databases">
        <title>Halogeometricum sp. a new haloarchaeum isolate from saline soil.</title>
        <authorList>
            <person name="Strakova D."/>
            <person name="Galisteo C."/>
            <person name="Sanchez-Porro C."/>
            <person name="Ventosa A."/>
        </authorList>
    </citation>
    <scope>NUCLEOTIDE SEQUENCE [LARGE SCALE GENOMIC DNA]</scope>
    <source>
        <strain evidence="1 2">S1BR25-6</strain>
    </source>
</reference>
<dbReference type="Proteomes" id="UP001257060">
    <property type="component" value="Unassembled WGS sequence"/>
</dbReference>
<dbReference type="RefSeq" id="WP_310925821.1">
    <property type="nucleotide sequence ID" value="NZ_JAMQOP010000005.1"/>
</dbReference>
<accession>A0ABU2GJD9</accession>
<sequence>MSSSNIESKANQNTAYLHNDVLYVPNDVLEDIAEELGIDPTLVKKGKRAAASASLVKQLASMIADVGTDNHAQAGVAERIHAKELARKLRGEAVFDSTSVYAPDGGVDAVIKTADAEFKLQVKHLAEQVGDATTKEYADIVDYLASTSGFRESADPTAHGIQGFSKADWSWQGRTELRRHQFINGIRELYIMARSGLD</sequence>
<evidence type="ECO:0000313" key="2">
    <source>
        <dbReference type="Proteomes" id="UP001257060"/>
    </source>
</evidence>
<proteinExistence type="predicted"/>
<evidence type="ECO:0008006" key="3">
    <source>
        <dbReference type="Google" id="ProtNLM"/>
    </source>
</evidence>